<evidence type="ECO:0000256" key="7">
    <source>
        <dbReference type="ARBA" id="ARBA00023033"/>
    </source>
</evidence>
<comment type="similarity">
    <text evidence="2 8">Belongs to the cytochrome P450 family.</text>
</comment>
<dbReference type="InterPro" id="IPR002397">
    <property type="entry name" value="Cyt_P450_B"/>
</dbReference>
<keyword evidence="5 8" id="KW-0560">Oxidoreductase</keyword>
<dbReference type="PANTHER" id="PTHR46696:SF4">
    <property type="entry name" value="BIOTIN BIOSYNTHESIS CYTOCHROME P450"/>
    <property type="match status" value="1"/>
</dbReference>
<keyword evidence="6 8" id="KW-0408">Iron</keyword>
<dbReference type="Gene3D" id="1.10.630.10">
    <property type="entry name" value="Cytochrome P450"/>
    <property type="match status" value="1"/>
</dbReference>
<dbReference type="RefSeq" id="WP_073915390.1">
    <property type="nucleotide sequence ID" value="NZ_AP027452.1"/>
</dbReference>
<evidence type="ECO:0000256" key="5">
    <source>
        <dbReference type="ARBA" id="ARBA00023002"/>
    </source>
</evidence>
<dbReference type="GO" id="GO:0020037">
    <property type="term" value="F:heme binding"/>
    <property type="evidence" value="ECO:0007669"/>
    <property type="project" value="InterPro"/>
</dbReference>
<evidence type="ECO:0000313" key="9">
    <source>
        <dbReference type="EMBL" id="BDY26409.1"/>
    </source>
</evidence>
<evidence type="ECO:0000256" key="3">
    <source>
        <dbReference type="ARBA" id="ARBA00022617"/>
    </source>
</evidence>
<evidence type="ECO:0000256" key="4">
    <source>
        <dbReference type="ARBA" id="ARBA00022723"/>
    </source>
</evidence>
<dbReference type="PRINTS" id="PR00385">
    <property type="entry name" value="P450"/>
</dbReference>
<evidence type="ECO:0000256" key="6">
    <source>
        <dbReference type="ARBA" id="ARBA00023004"/>
    </source>
</evidence>
<evidence type="ECO:0000256" key="8">
    <source>
        <dbReference type="RuleBase" id="RU000461"/>
    </source>
</evidence>
<evidence type="ECO:0000256" key="1">
    <source>
        <dbReference type="ARBA" id="ARBA00001971"/>
    </source>
</evidence>
<keyword evidence="7 8" id="KW-0503">Monooxygenase</keyword>
<name>A0AAI8XIG1_MYCME</name>
<dbReference type="PROSITE" id="PS00086">
    <property type="entry name" value="CYTOCHROME_P450"/>
    <property type="match status" value="1"/>
</dbReference>
<dbReference type="AlphaFoldDB" id="A0AAI8XIG1"/>
<dbReference type="PANTHER" id="PTHR46696">
    <property type="entry name" value="P450, PUTATIVE (EUROFUNG)-RELATED"/>
    <property type="match status" value="1"/>
</dbReference>
<dbReference type="GO" id="GO:0005506">
    <property type="term" value="F:iron ion binding"/>
    <property type="evidence" value="ECO:0007669"/>
    <property type="project" value="InterPro"/>
</dbReference>
<dbReference type="Pfam" id="PF00067">
    <property type="entry name" value="p450"/>
    <property type="match status" value="1"/>
</dbReference>
<dbReference type="GO" id="GO:0036199">
    <property type="term" value="F:cholest-4-en-3-one 26-monooxygenase activity"/>
    <property type="evidence" value="ECO:0007669"/>
    <property type="project" value="TreeGrafter"/>
</dbReference>
<dbReference type="SUPFAM" id="SSF48264">
    <property type="entry name" value="Cytochrome P450"/>
    <property type="match status" value="1"/>
</dbReference>
<comment type="cofactor">
    <cofactor evidence="1">
        <name>heme</name>
        <dbReference type="ChEBI" id="CHEBI:30413"/>
    </cofactor>
</comment>
<dbReference type="Proteomes" id="UP001241092">
    <property type="component" value="Chromosome"/>
</dbReference>
<keyword evidence="3 8" id="KW-0349">Heme</keyword>
<sequence>MLQAQELFAPGCLQDPYPLYDRLRAGAPVQQVDDAPFFVVSTFQSVVEATARPEDFSSNLTATMTYQPGGTVNTFAMEGPGGSTHVLATADDPAHAAHRKLVLPRMAARRISELEPFIAATAQDLLNKAGERFDWMDAVADRLPMLVVARLLGLPATDVDKLVRWAYASTQLLDGLIADDELTAAAIAATELAGYLIDRFEEAAEHPGEDLLGDLASHCAARRLPRDTAVFMLTQLVGAGAESTASLLGSAAGILAQRPDMVTRLREEPELIPAFIEEVLRYESPFRGHYRHVLADTTLADVALPAGSHLLLLWGAANRDPAAFDEPDTFRLDRVNTKSHLAFGKGAHFCVGAVLARLEARIVLSQLLTRANVIQPAGRAEWLPSLLVRRLRRLPLTLK</sequence>
<dbReference type="InterPro" id="IPR017972">
    <property type="entry name" value="Cyt_P450_CS"/>
</dbReference>
<dbReference type="EMBL" id="AP027452">
    <property type="protein sequence ID" value="BDY26409.1"/>
    <property type="molecule type" value="Genomic_DNA"/>
</dbReference>
<accession>A0AAI8XIG1</accession>
<evidence type="ECO:0000256" key="2">
    <source>
        <dbReference type="ARBA" id="ARBA00010617"/>
    </source>
</evidence>
<dbReference type="InterPro" id="IPR036396">
    <property type="entry name" value="Cyt_P450_sf"/>
</dbReference>
<keyword evidence="4 8" id="KW-0479">Metal-binding</keyword>
<gene>
    <name evidence="9" type="ORF">hbim_00320</name>
</gene>
<dbReference type="GO" id="GO:0006707">
    <property type="term" value="P:cholesterol catabolic process"/>
    <property type="evidence" value="ECO:0007669"/>
    <property type="project" value="TreeGrafter"/>
</dbReference>
<dbReference type="EC" id="1.14.-.-" evidence="9"/>
<dbReference type="InterPro" id="IPR001128">
    <property type="entry name" value="Cyt_P450"/>
</dbReference>
<dbReference type="GO" id="GO:0008395">
    <property type="term" value="F:steroid hydroxylase activity"/>
    <property type="evidence" value="ECO:0007669"/>
    <property type="project" value="TreeGrafter"/>
</dbReference>
<protein>
    <submittedName>
        <fullName evidence="9">Cytochrome P450 144</fullName>
        <ecNumber evidence="9">1.14.-.-</ecNumber>
    </submittedName>
</protein>
<proteinExistence type="inferred from homology"/>
<organism evidence="9 10">
    <name type="scientific">Mycolicibacterium mageritense</name>
    <name type="common">Mycobacterium mageritense</name>
    <dbReference type="NCBI Taxonomy" id="53462"/>
    <lineage>
        <taxon>Bacteria</taxon>
        <taxon>Bacillati</taxon>
        <taxon>Actinomycetota</taxon>
        <taxon>Actinomycetes</taxon>
        <taxon>Mycobacteriales</taxon>
        <taxon>Mycobacteriaceae</taxon>
        <taxon>Mycolicibacterium</taxon>
    </lineage>
</organism>
<dbReference type="PRINTS" id="PR00359">
    <property type="entry name" value="BP450"/>
</dbReference>
<reference evidence="9" key="1">
    <citation type="submission" date="2023-03" db="EMBL/GenBank/DDBJ databases">
        <title>Draft genome sequence of a Mycolicibacterium mageritense strain H4_3_1 isolated from a hybrid biological-inorganic system reactor.</title>
        <authorList>
            <person name="Feng X."/>
            <person name="Kazama D."/>
            <person name="Sato K."/>
            <person name="Kobayashi H."/>
        </authorList>
    </citation>
    <scope>NUCLEOTIDE SEQUENCE</scope>
    <source>
        <strain evidence="9">H4_3_1</strain>
    </source>
</reference>
<evidence type="ECO:0000313" key="10">
    <source>
        <dbReference type="Proteomes" id="UP001241092"/>
    </source>
</evidence>